<dbReference type="PRINTS" id="PR01955">
    <property type="entry name" value="LANCFRANKIA"/>
</dbReference>
<dbReference type="Pfam" id="PF05147">
    <property type="entry name" value="LANC_like"/>
    <property type="match status" value="1"/>
</dbReference>
<feature type="binding site" evidence="1">
    <location>
        <position position="286"/>
    </location>
    <ligand>
        <name>Zn(2+)</name>
        <dbReference type="ChEBI" id="CHEBI:29105"/>
    </ligand>
</feature>
<dbReference type="GO" id="GO:0031179">
    <property type="term" value="P:peptide modification"/>
    <property type="evidence" value="ECO:0007669"/>
    <property type="project" value="InterPro"/>
</dbReference>
<proteinExistence type="predicted"/>
<keyword evidence="1" id="KW-0479">Metal-binding</keyword>
<organism evidence="2">
    <name type="scientific">Paenibacillus polymyxa</name>
    <name type="common">Bacillus polymyxa</name>
    <dbReference type="NCBI Taxonomy" id="1406"/>
    <lineage>
        <taxon>Bacteria</taxon>
        <taxon>Bacillati</taxon>
        <taxon>Bacillota</taxon>
        <taxon>Bacilli</taxon>
        <taxon>Bacillales</taxon>
        <taxon>Paenibacillaceae</taxon>
        <taxon>Paenibacillus</taxon>
    </lineage>
</organism>
<sequence length="423" mass="47237">MAVKQVPGNLSEIVRQSAEIYKDIDTVTLLIKKHAMHDYPEMELISLASGYPGISLLLDKLDEVYPGEGWDALAFKYNQEIVRLIGNIPFHSLSLYTGLAGVIYLFNECSRGSTRYTNVLSQTLDMFLSSYGEFYEETRGKLEDSLIEDSDLDLISGWTGIAAALMEVKERQDRYAGKLDAVVLKILQLITDAVGNLRHFGELPEQTIYYNLGMAHGITGAINLLAVAHLRRYPLTGLREVLEVAKTFLLGNIREWNGTLVIPNMFTPDESAETSRNPGYHRDAWCYGTPGASVAMFRLGLALEDKALQQQALQLFNTVYSRPDSLRKVISPTICHGYAGLLLIQHHFSRTAAIPFKNDFLHRMLSYRNTQEAVPFTDLEGSVDDPLSLDKVGLLDGCAGVLLTLLTCDNENLSTWKQMLVFS</sequence>
<dbReference type="CDD" id="cd04793">
    <property type="entry name" value="LanC"/>
    <property type="match status" value="1"/>
</dbReference>
<reference evidence="2" key="1">
    <citation type="submission" date="2019-06" db="EMBL/GenBank/DDBJ databases">
        <title>Fusaricidin produced by Paenibacillus polymyxa WLY78 plays a key role in biocontrol of Fusarium wilt of cucumber.</title>
        <authorList>
            <person name="Li Y."/>
            <person name="Chen S."/>
        </authorList>
    </citation>
    <scope>NUCLEOTIDE SEQUENCE</scope>
    <source>
        <strain evidence="2">WLY78</strain>
    </source>
</reference>
<accession>A0A650E7U3</accession>
<keyword evidence="1" id="KW-0862">Zinc</keyword>
<protein>
    <submittedName>
        <fullName evidence="2">PaenC</fullName>
    </submittedName>
</protein>
<feature type="binding site" evidence="1">
    <location>
        <position position="336"/>
    </location>
    <ligand>
        <name>Zn(2+)</name>
        <dbReference type="ChEBI" id="CHEBI:29105"/>
    </ligand>
</feature>
<name>A0A650E7U3_PAEPO</name>
<dbReference type="InterPro" id="IPR033889">
    <property type="entry name" value="LanC"/>
</dbReference>
<evidence type="ECO:0000313" key="2">
    <source>
        <dbReference type="EMBL" id="QGT45412.1"/>
    </source>
</evidence>
<dbReference type="GO" id="GO:0046872">
    <property type="term" value="F:metal ion binding"/>
    <property type="evidence" value="ECO:0007669"/>
    <property type="project" value="UniProtKB-KW"/>
</dbReference>
<dbReference type="EMBL" id="MN087475">
    <property type="protein sequence ID" value="QGT45412.1"/>
    <property type="molecule type" value="Genomic_DNA"/>
</dbReference>
<dbReference type="InterPro" id="IPR007822">
    <property type="entry name" value="LANC-like"/>
</dbReference>
<feature type="binding site" evidence="1">
    <location>
        <position position="335"/>
    </location>
    <ligand>
        <name>Zn(2+)</name>
        <dbReference type="ChEBI" id="CHEBI:29105"/>
    </ligand>
</feature>
<dbReference type="SMART" id="SM01260">
    <property type="entry name" value="LANC_like"/>
    <property type="match status" value="1"/>
</dbReference>
<dbReference type="Gene3D" id="1.50.10.20">
    <property type="match status" value="1"/>
</dbReference>
<dbReference type="AlphaFoldDB" id="A0A650E7U3"/>
<evidence type="ECO:0000256" key="1">
    <source>
        <dbReference type="PIRSR" id="PIRSR607822-1"/>
    </source>
</evidence>
<dbReference type="PRINTS" id="PR01950">
    <property type="entry name" value="LANCSUPER"/>
</dbReference>
<dbReference type="SUPFAM" id="SSF158745">
    <property type="entry name" value="LanC-like"/>
    <property type="match status" value="1"/>
</dbReference>